<comment type="caution">
    <text evidence="1">The sequence shown here is derived from an EMBL/GenBank/DDBJ whole genome shotgun (WGS) entry which is preliminary data.</text>
</comment>
<dbReference type="EMBL" id="JMCB01000003">
    <property type="protein sequence ID" value="KFE70045.1"/>
    <property type="molecule type" value="Genomic_DNA"/>
</dbReference>
<reference evidence="1 2" key="1">
    <citation type="submission" date="2014-04" db="EMBL/GenBank/DDBJ databases">
        <title>Genome assembly of Hyalangium minutum DSM 14724.</title>
        <authorList>
            <person name="Sharma G."/>
            <person name="Subramanian S."/>
        </authorList>
    </citation>
    <scope>NUCLEOTIDE SEQUENCE [LARGE SCALE GENOMIC DNA]</scope>
    <source>
        <strain evidence="1 2">DSM 14724</strain>
    </source>
</reference>
<keyword evidence="2" id="KW-1185">Reference proteome</keyword>
<dbReference type="InterPro" id="IPR029032">
    <property type="entry name" value="AhpD-like"/>
</dbReference>
<proteinExistence type="predicted"/>
<dbReference type="AlphaFoldDB" id="A0A085WQT2"/>
<name>A0A085WQT2_9BACT</name>
<sequence>MDPMFLKGIEAYEGTGHYGELIRRAREAGRPFPRIWHLFAFKPKVTNALSEFTQEVMRGPSPLSAGMRELIAAFTSRGNFCLF</sequence>
<evidence type="ECO:0008006" key="3">
    <source>
        <dbReference type="Google" id="ProtNLM"/>
    </source>
</evidence>
<accession>A0A085WQT2</accession>
<organism evidence="1 2">
    <name type="scientific">Hyalangium minutum</name>
    <dbReference type="NCBI Taxonomy" id="394096"/>
    <lineage>
        <taxon>Bacteria</taxon>
        <taxon>Pseudomonadati</taxon>
        <taxon>Myxococcota</taxon>
        <taxon>Myxococcia</taxon>
        <taxon>Myxococcales</taxon>
        <taxon>Cystobacterineae</taxon>
        <taxon>Archangiaceae</taxon>
        <taxon>Hyalangium</taxon>
    </lineage>
</organism>
<protein>
    <recommendedName>
        <fullName evidence="3">Peroxidase</fullName>
    </recommendedName>
</protein>
<dbReference type="OrthoDB" id="5521565at2"/>
<dbReference type="STRING" id="394096.DB31_5087"/>
<dbReference type="SUPFAM" id="SSF69118">
    <property type="entry name" value="AhpD-like"/>
    <property type="match status" value="1"/>
</dbReference>
<evidence type="ECO:0000313" key="1">
    <source>
        <dbReference type="EMBL" id="KFE70045.1"/>
    </source>
</evidence>
<dbReference type="Proteomes" id="UP000028725">
    <property type="component" value="Unassembled WGS sequence"/>
</dbReference>
<evidence type="ECO:0000313" key="2">
    <source>
        <dbReference type="Proteomes" id="UP000028725"/>
    </source>
</evidence>
<dbReference type="RefSeq" id="WP_044184616.1">
    <property type="nucleotide sequence ID" value="NZ_JMCB01000003.1"/>
</dbReference>
<dbReference type="Gene3D" id="1.20.1290.10">
    <property type="entry name" value="AhpD-like"/>
    <property type="match status" value="1"/>
</dbReference>
<gene>
    <name evidence="1" type="ORF">DB31_5087</name>
</gene>